<organism evidence="11 12">
    <name type="scientific">Pseudalkalibacillus berkeleyi</name>
    <dbReference type="NCBI Taxonomy" id="1069813"/>
    <lineage>
        <taxon>Bacteria</taxon>
        <taxon>Bacillati</taxon>
        <taxon>Bacillota</taxon>
        <taxon>Bacilli</taxon>
        <taxon>Bacillales</taxon>
        <taxon>Fictibacillaceae</taxon>
        <taxon>Pseudalkalibacillus</taxon>
    </lineage>
</organism>
<dbReference type="InterPro" id="IPR006037">
    <property type="entry name" value="RCK_C"/>
</dbReference>
<evidence type="ECO:0000256" key="7">
    <source>
        <dbReference type="ARBA" id="ARBA00023065"/>
    </source>
</evidence>
<accession>A0ABS9GYN7</accession>
<evidence type="ECO:0000259" key="10">
    <source>
        <dbReference type="PROSITE" id="PS51202"/>
    </source>
</evidence>
<dbReference type="Pfam" id="PF02080">
    <property type="entry name" value="TrkA_C"/>
    <property type="match status" value="1"/>
</dbReference>
<feature type="transmembrane region" description="Helical" evidence="9">
    <location>
        <begin position="247"/>
        <end position="264"/>
    </location>
</feature>
<evidence type="ECO:0000313" key="11">
    <source>
        <dbReference type="EMBL" id="MCF6136871.1"/>
    </source>
</evidence>
<dbReference type="Gene3D" id="3.30.70.1450">
    <property type="entry name" value="Regulator of K+ conductance, C-terminal domain"/>
    <property type="match status" value="1"/>
</dbReference>
<dbReference type="PANTHER" id="PTHR43562">
    <property type="entry name" value="NAPA-TYPE SODIUM/HYDROGEN ANTIPORTER"/>
    <property type="match status" value="1"/>
</dbReference>
<dbReference type="SUPFAM" id="SSF116726">
    <property type="entry name" value="TrkA C-terminal domain-like"/>
    <property type="match status" value="1"/>
</dbReference>
<feature type="transmembrane region" description="Helical" evidence="9">
    <location>
        <begin position="128"/>
        <end position="148"/>
    </location>
</feature>
<comment type="similarity">
    <text evidence="2">Belongs to the monovalent cation:proton antiporter 2 (CPA2) transporter (TC 2.A.37) family.</text>
</comment>
<keyword evidence="6 9" id="KW-1133">Transmembrane helix</keyword>
<comment type="subcellular location">
    <subcellularLocation>
        <location evidence="1">Membrane</location>
        <topology evidence="1">Multi-pass membrane protein</topology>
    </subcellularLocation>
</comment>
<feature type="transmembrane region" description="Helical" evidence="9">
    <location>
        <begin position="190"/>
        <end position="210"/>
    </location>
</feature>
<keyword evidence="4" id="KW-0050">Antiport</keyword>
<dbReference type="InterPro" id="IPR006153">
    <property type="entry name" value="Cation/H_exchanger_TM"/>
</dbReference>
<feature type="transmembrane region" description="Helical" evidence="9">
    <location>
        <begin position="160"/>
        <end position="184"/>
    </location>
</feature>
<feature type="transmembrane region" description="Helical" evidence="9">
    <location>
        <begin position="302"/>
        <end position="322"/>
    </location>
</feature>
<comment type="caution">
    <text evidence="11">The sequence shown here is derived from an EMBL/GenBank/DDBJ whole genome shotgun (WGS) entry which is preliminary data.</text>
</comment>
<dbReference type="InterPro" id="IPR003148">
    <property type="entry name" value="RCK_N"/>
</dbReference>
<dbReference type="PRINTS" id="PR00173">
    <property type="entry name" value="EDTRNSPORT"/>
</dbReference>
<gene>
    <name evidence="11" type="ORF">L2716_03950</name>
</gene>
<dbReference type="Proteomes" id="UP001649381">
    <property type="component" value="Unassembled WGS sequence"/>
</dbReference>
<dbReference type="InterPro" id="IPR038770">
    <property type="entry name" value="Na+/solute_symporter_sf"/>
</dbReference>
<evidence type="ECO:0000256" key="2">
    <source>
        <dbReference type="ARBA" id="ARBA00005551"/>
    </source>
</evidence>
<evidence type="ECO:0000256" key="8">
    <source>
        <dbReference type="ARBA" id="ARBA00023136"/>
    </source>
</evidence>
<keyword evidence="5 9" id="KW-0812">Transmembrane</keyword>
<evidence type="ECO:0000256" key="1">
    <source>
        <dbReference type="ARBA" id="ARBA00004141"/>
    </source>
</evidence>
<dbReference type="Gene3D" id="1.20.1530.20">
    <property type="match status" value="1"/>
</dbReference>
<dbReference type="Pfam" id="PF00999">
    <property type="entry name" value="Na_H_Exchanger"/>
    <property type="match status" value="1"/>
</dbReference>
<name>A0ABS9GYN7_9BACL</name>
<feature type="transmembrane region" description="Helical" evidence="9">
    <location>
        <begin position="62"/>
        <end position="85"/>
    </location>
</feature>
<evidence type="ECO:0000313" key="12">
    <source>
        <dbReference type="Proteomes" id="UP001649381"/>
    </source>
</evidence>
<dbReference type="PROSITE" id="PS51202">
    <property type="entry name" value="RCK_C"/>
    <property type="match status" value="1"/>
</dbReference>
<evidence type="ECO:0000256" key="3">
    <source>
        <dbReference type="ARBA" id="ARBA00022448"/>
    </source>
</evidence>
<keyword evidence="7" id="KW-0406">Ion transport</keyword>
<dbReference type="PANTHER" id="PTHR43562:SF1">
    <property type="entry name" value="NA(+)_H(+) ANTIPORTER YJBQ-RELATED"/>
    <property type="match status" value="1"/>
</dbReference>
<dbReference type="InterPro" id="IPR036721">
    <property type="entry name" value="RCK_C_sf"/>
</dbReference>
<feature type="transmembrane region" description="Helical" evidence="9">
    <location>
        <begin position="31"/>
        <end position="50"/>
    </location>
</feature>
<keyword evidence="8 9" id="KW-0472">Membrane</keyword>
<feature type="transmembrane region" description="Helical" evidence="9">
    <location>
        <begin position="6"/>
        <end position="24"/>
    </location>
</feature>
<evidence type="ECO:0000256" key="6">
    <source>
        <dbReference type="ARBA" id="ARBA00022989"/>
    </source>
</evidence>
<feature type="transmembrane region" description="Helical" evidence="9">
    <location>
        <begin position="97"/>
        <end position="122"/>
    </location>
</feature>
<dbReference type="SUPFAM" id="SSF51735">
    <property type="entry name" value="NAD(P)-binding Rossmann-fold domains"/>
    <property type="match status" value="1"/>
</dbReference>
<dbReference type="Pfam" id="PF02254">
    <property type="entry name" value="TrkA_N"/>
    <property type="match status" value="1"/>
</dbReference>
<proteinExistence type="inferred from homology"/>
<feature type="transmembrane region" description="Helical" evidence="9">
    <location>
        <begin position="334"/>
        <end position="353"/>
    </location>
</feature>
<dbReference type="Gene3D" id="3.40.50.720">
    <property type="entry name" value="NAD(P)-binding Rossmann-like Domain"/>
    <property type="match status" value="1"/>
</dbReference>
<dbReference type="EMBL" id="JAKIJS010000001">
    <property type="protein sequence ID" value="MCF6136871.1"/>
    <property type="molecule type" value="Genomic_DNA"/>
</dbReference>
<dbReference type="RefSeq" id="WP_236331988.1">
    <property type="nucleotide sequence ID" value="NZ_JAKIJS010000001.1"/>
</dbReference>
<evidence type="ECO:0000256" key="5">
    <source>
        <dbReference type="ARBA" id="ARBA00022692"/>
    </source>
</evidence>
<reference evidence="11 12" key="1">
    <citation type="submission" date="2022-01" db="EMBL/GenBank/DDBJ databases">
        <title>Alkalihalobacillus sp. EGI L200015, a novel bacterium isolated from a salt lake sediment.</title>
        <authorList>
            <person name="Gao L."/>
            <person name="Fang B.-Z."/>
            <person name="Li W.-J."/>
        </authorList>
    </citation>
    <scope>NUCLEOTIDE SEQUENCE [LARGE SCALE GENOMIC DNA]</scope>
    <source>
        <strain evidence="11 12">KCTC 12718</strain>
    </source>
</reference>
<sequence>MEETHSFMSLLIVVLVAFLTPILLNKLRIKVLPIIVAEIIAGLIIGKTGFDIVEADSLLETLSTLGFIYLLFLSGLEIDFSIFSSKSKKANQNEPNGIMLPIIIFGIMFGFSYGVSWLFVFTGFIDNAFLMSLIIATISLGIVVPTLKDSGIIKSGLGQTILLITVIADLATMILLGVFVSIYSPEGKNTWLLLLLFVAGVILYVIGKYFRNRSSFQSLSSGTIQIDTRAVFTLIIVLVALSQKVGAESILGAFLAGALVSLLSPNPTMVHKLDSFGYGFLIPIFFVMIGVKINLWELFADSQVLLLMPFLLIAFMFVKVIPVLWLKKWYNMKVVMSIGILLSSKLTLVIAAAEIGEKMNMVDSRMSSAIILVGVISSIIGPIFFKKMFPKKTVSEKKTMAIIGANSITLPLSKKMNEQYHVSLYHLKSNKVDQYYSEDHSNEFDVHVIDEFSSGTLQKHKVFEVDILLVATHDDDINTEIALAAKENDVNRIIARIENPDKASALKEESVEVFSKFTSTIMLLEAMIKSPHVMKLFASQDHALSEIVVQNGAHTGKPIKRMEFLGDTIIARIFRDNESIVPHGDTVLKLGDRLIVTGSKESVDRLKSRIYAG</sequence>
<evidence type="ECO:0000256" key="4">
    <source>
        <dbReference type="ARBA" id="ARBA00022449"/>
    </source>
</evidence>
<keyword evidence="12" id="KW-1185">Reference proteome</keyword>
<keyword evidence="3" id="KW-0813">Transport</keyword>
<feature type="domain" description="RCK C-terminal" evidence="10">
    <location>
        <begin position="532"/>
        <end position="612"/>
    </location>
</feature>
<protein>
    <submittedName>
        <fullName evidence="11">Monovalent cation:proton antiporter family protein</fullName>
    </submittedName>
</protein>
<evidence type="ECO:0000256" key="9">
    <source>
        <dbReference type="SAM" id="Phobius"/>
    </source>
</evidence>
<feature type="transmembrane region" description="Helical" evidence="9">
    <location>
        <begin position="365"/>
        <end position="385"/>
    </location>
</feature>
<feature type="transmembrane region" description="Helical" evidence="9">
    <location>
        <begin position="276"/>
        <end position="296"/>
    </location>
</feature>
<dbReference type="InterPro" id="IPR036291">
    <property type="entry name" value="NAD(P)-bd_dom_sf"/>
</dbReference>